<keyword evidence="2" id="KW-1185">Reference proteome</keyword>
<organism evidence="1 2">
    <name type="scientific">Prorocentrum cordatum</name>
    <dbReference type="NCBI Taxonomy" id="2364126"/>
    <lineage>
        <taxon>Eukaryota</taxon>
        <taxon>Sar</taxon>
        <taxon>Alveolata</taxon>
        <taxon>Dinophyceae</taxon>
        <taxon>Prorocentrales</taxon>
        <taxon>Prorocentraceae</taxon>
        <taxon>Prorocentrum</taxon>
    </lineage>
</organism>
<name>A0ABN9QGK2_9DINO</name>
<evidence type="ECO:0008006" key="3">
    <source>
        <dbReference type="Google" id="ProtNLM"/>
    </source>
</evidence>
<feature type="non-terminal residue" evidence="1">
    <location>
        <position position="1"/>
    </location>
</feature>
<proteinExistence type="predicted"/>
<evidence type="ECO:0000313" key="1">
    <source>
        <dbReference type="EMBL" id="CAK0805126.1"/>
    </source>
</evidence>
<comment type="caution">
    <text evidence="1">The sequence shown here is derived from an EMBL/GenBank/DDBJ whole genome shotgun (WGS) entry which is preliminary data.</text>
</comment>
<reference evidence="1" key="1">
    <citation type="submission" date="2023-10" db="EMBL/GenBank/DDBJ databases">
        <authorList>
            <person name="Chen Y."/>
            <person name="Shah S."/>
            <person name="Dougan E. K."/>
            <person name="Thang M."/>
            <person name="Chan C."/>
        </authorList>
    </citation>
    <scope>NUCLEOTIDE SEQUENCE [LARGE SCALE GENOMIC DNA]</scope>
</reference>
<gene>
    <name evidence="1" type="ORF">PCOR1329_LOCUS11742</name>
</gene>
<accession>A0ABN9QGK2</accession>
<protein>
    <recommendedName>
        <fullName evidence="3">HEAT repeat-containing protein 1</fullName>
    </recommendedName>
</protein>
<dbReference type="Proteomes" id="UP001189429">
    <property type="component" value="Unassembled WGS sequence"/>
</dbReference>
<evidence type="ECO:0000313" key="2">
    <source>
        <dbReference type="Proteomes" id="UP001189429"/>
    </source>
</evidence>
<sequence>AELQRAGAFALSELLAEEECAREALEEGAPALLMQALDGHPGHADLQASSLKATRLLSRLPAAARAQSGEAAAAAPEDSSGQDALPAATSFTLVQCRSTPTAPGAWALKACLLTAFSLAALAEYGSASAALPQLLGRVVASRAEEEEDGED</sequence>
<dbReference type="EMBL" id="CAUYUJ010003389">
    <property type="protein sequence ID" value="CAK0805126.1"/>
    <property type="molecule type" value="Genomic_DNA"/>
</dbReference>